<reference evidence="4 5" key="1">
    <citation type="journal article" date="2019" name="Nat. Microbiol.">
        <title>Mediterranean grassland soil C-N compound turnover is dependent on rainfall and depth, and is mediated by genomically divergent microorganisms.</title>
        <authorList>
            <person name="Diamond S."/>
            <person name="Andeer P.F."/>
            <person name="Li Z."/>
            <person name="Crits-Christoph A."/>
            <person name="Burstein D."/>
            <person name="Anantharaman K."/>
            <person name="Lane K.R."/>
            <person name="Thomas B.C."/>
            <person name="Pan C."/>
            <person name="Northen T.R."/>
            <person name="Banfield J.F."/>
        </authorList>
    </citation>
    <scope>NUCLEOTIDE SEQUENCE [LARGE SCALE GENOMIC DNA]</scope>
    <source>
        <strain evidence="2">WS_4</strain>
        <strain evidence="3">WS_7</strain>
    </source>
</reference>
<dbReference type="Pfam" id="PF12867">
    <property type="entry name" value="DinB_2"/>
    <property type="match status" value="1"/>
</dbReference>
<feature type="domain" description="DinB-like" evidence="1">
    <location>
        <begin position="37"/>
        <end position="171"/>
    </location>
</feature>
<evidence type="ECO:0000313" key="4">
    <source>
        <dbReference type="Proteomes" id="UP000317366"/>
    </source>
</evidence>
<evidence type="ECO:0000313" key="2">
    <source>
        <dbReference type="EMBL" id="TMQ52313.1"/>
    </source>
</evidence>
<evidence type="ECO:0000313" key="3">
    <source>
        <dbReference type="EMBL" id="TMQ61999.1"/>
    </source>
</evidence>
<dbReference type="InterPro" id="IPR024775">
    <property type="entry name" value="DinB-like"/>
</dbReference>
<dbReference type="Proteomes" id="UP000317366">
    <property type="component" value="Unassembled WGS sequence"/>
</dbReference>
<protein>
    <submittedName>
        <fullName evidence="2">DinB family protein</fullName>
    </submittedName>
</protein>
<dbReference type="Proteomes" id="UP000319829">
    <property type="component" value="Unassembled WGS sequence"/>
</dbReference>
<dbReference type="EMBL" id="VBOX01000087">
    <property type="protein sequence ID" value="TMQ61999.1"/>
    <property type="molecule type" value="Genomic_DNA"/>
</dbReference>
<dbReference type="SUPFAM" id="SSF109854">
    <property type="entry name" value="DinB/YfiT-like putative metalloenzymes"/>
    <property type="match status" value="1"/>
</dbReference>
<organism evidence="2 5">
    <name type="scientific">Eiseniibacteriota bacterium</name>
    <dbReference type="NCBI Taxonomy" id="2212470"/>
    <lineage>
        <taxon>Bacteria</taxon>
        <taxon>Candidatus Eiseniibacteriota</taxon>
    </lineage>
</organism>
<dbReference type="EMBL" id="VBOU01000104">
    <property type="protein sequence ID" value="TMQ52313.1"/>
    <property type="molecule type" value="Genomic_DNA"/>
</dbReference>
<gene>
    <name evidence="2" type="ORF">E6K74_12470</name>
    <name evidence="3" type="ORF">E6K77_08715</name>
</gene>
<evidence type="ECO:0000313" key="5">
    <source>
        <dbReference type="Proteomes" id="UP000319829"/>
    </source>
</evidence>
<evidence type="ECO:0000259" key="1">
    <source>
        <dbReference type="Pfam" id="PF12867"/>
    </source>
</evidence>
<name>A0A538SLR5_UNCEI</name>
<comment type="caution">
    <text evidence="2">The sequence shown here is derived from an EMBL/GenBank/DDBJ whole genome shotgun (WGS) entry which is preliminary data.</text>
</comment>
<dbReference type="Gene3D" id="1.20.120.450">
    <property type="entry name" value="dinb family like domain"/>
    <property type="match status" value="1"/>
</dbReference>
<dbReference type="AlphaFoldDB" id="A0A538SLR5"/>
<proteinExistence type="predicted"/>
<accession>A0A538SLR5</accession>
<dbReference type="InterPro" id="IPR034660">
    <property type="entry name" value="DinB/YfiT-like"/>
</dbReference>
<sequence length="180" mass="20638">MSPSEVHSSPRRRWFDRRFELGLPREAFPDILERVRGTPARLEERVRGLTASVLVRRIGEAWSIQENVGHLFDLEGLWAGRLDDFLQGAKQLRTADLQNRKTHEARHNERPLEDLLSAFRSARLTTVERLEALGQADLDRTALHPRLAQPMSVIDHFFFVAEHDDHHLAAIGGLIRARST</sequence>